<dbReference type="EMBL" id="CP042430">
    <property type="protein sequence ID" value="QEC46763.1"/>
    <property type="molecule type" value="Genomic_DNA"/>
</dbReference>
<keyword evidence="2" id="KW-1185">Reference proteome</keyword>
<dbReference type="GO" id="GO:0019441">
    <property type="term" value="P:L-tryptophan catabolic process to kynurenine"/>
    <property type="evidence" value="ECO:0007669"/>
    <property type="project" value="InterPro"/>
</dbReference>
<sequence>MTSPFPHRYGAEDRLGAVNEIGEAQVRDAGALIRSGRRYGLAQTLDAASPARMWRYWRHSLILDRVLPGRFRGPNGVASLEESVSGALHSGTHLDGLAHVGIRDHAYNGVRYDAIVGPDGLTELGMEGLPPLVTRGVLLDIAALRRVPMLGDSELITAADLEAAAARAGVEVRAGDVLVLHTGWGSLWAQDPGRYATTEPGIGIEAAIWCTDRRVAVIGADTWAVEAVPGDPPDEVFPVHQHCLARYGCYLLENVRTQELAADGVTEFCCVIAPLRLRGASASMVNPVAVV</sequence>
<dbReference type="Gene3D" id="3.50.30.50">
    <property type="entry name" value="Putative cyclase"/>
    <property type="match status" value="1"/>
</dbReference>
<dbReference type="InterPro" id="IPR007325">
    <property type="entry name" value="KFase/CYL"/>
</dbReference>
<dbReference type="SUPFAM" id="SSF102198">
    <property type="entry name" value="Putative cyclase"/>
    <property type="match status" value="1"/>
</dbReference>
<dbReference type="PANTHER" id="PTHR34861:SF10">
    <property type="entry name" value="CYCLASE"/>
    <property type="match status" value="1"/>
</dbReference>
<evidence type="ECO:0000313" key="2">
    <source>
        <dbReference type="Proteomes" id="UP000321805"/>
    </source>
</evidence>
<organism evidence="1 2">
    <name type="scientific">Baekduia soli</name>
    <dbReference type="NCBI Taxonomy" id="496014"/>
    <lineage>
        <taxon>Bacteria</taxon>
        <taxon>Bacillati</taxon>
        <taxon>Actinomycetota</taxon>
        <taxon>Thermoleophilia</taxon>
        <taxon>Solirubrobacterales</taxon>
        <taxon>Baekduiaceae</taxon>
        <taxon>Baekduia</taxon>
    </lineage>
</organism>
<dbReference type="InterPro" id="IPR037175">
    <property type="entry name" value="KFase_sf"/>
</dbReference>
<dbReference type="Pfam" id="PF04199">
    <property type="entry name" value="Cyclase"/>
    <property type="match status" value="1"/>
</dbReference>
<gene>
    <name evidence="1" type="ORF">FSW04_03620</name>
</gene>
<evidence type="ECO:0000313" key="1">
    <source>
        <dbReference type="EMBL" id="QEC46763.1"/>
    </source>
</evidence>
<dbReference type="GO" id="GO:0004061">
    <property type="term" value="F:arylformamidase activity"/>
    <property type="evidence" value="ECO:0007669"/>
    <property type="project" value="InterPro"/>
</dbReference>
<accession>A0A5B8U166</accession>
<reference evidence="1 2" key="1">
    <citation type="journal article" date="2018" name="J. Microbiol.">
        <title>Baekduia soli gen. nov., sp. nov., a novel bacterium isolated from the soil of Baekdu Mountain and proposal of a novel family name, Baekduiaceae fam. nov.</title>
        <authorList>
            <person name="An D.S."/>
            <person name="Siddiqi M.Z."/>
            <person name="Kim K.H."/>
            <person name="Yu H.S."/>
            <person name="Im W.T."/>
        </authorList>
    </citation>
    <scope>NUCLEOTIDE SEQUENCE [LARGE SCALE GENOMIC DNA]</scope>
    <source>
        <strain evidence="1 2">BR7-21</strain>
    </source>
</reference>
<dbReference type="KEGG" id="bsol:FSW04_03620"/>
<name>A0A5B8U166_9ACTN</name>
<dbReference type="Proteomes" id="UP000321805">
    <property type="component" value="Chromosome"/>
</dbReference>
<dbReference type="OrthoDB" id="7067800at2"/>
<dbReference type="AlphaFoldDB" id="A0A5B8U166"/>
<protein>
    <submittedName>
        <fullName evidence="1">Cyclase family protein</fullName>
    </submittedName>
</protein>
<proteinExistence type="predicted"/>
<dbReference type="PANTHER" id="PTHR34861">
    <property type="match status" value="1"/>
</dbReference>
<dbReference type="RefSeq" id="WP_146916353.1">
    <property type="nucleotide sequence ID" value="NZ_CP042430.1"/>
</dbReference>